<gene>
    <name evidence="1" type="ORF">SJ059_26180</name>
</gene>
<protein>
    <submittedName>
        <fullName evidence="1">Uncharacterized protein</fullName>
    </submittedName>
</protein>
<evidence type="ECO:0000313" key="1">
    <source>
        <dbReference type="EMBL" id="MDX7017924.1"/>
    </source>
</evidence>
<dbReference type="EMBL" id="JAWZZT010000334">
    <property type="protein sequence ID" value="MDX7017924.1"/>
    <property type="molecule type" value="Genomic_DNA"/>
</dbReference>
<evidence type="ECO:0000313" key="2">
    <source>
        <dbReference type="Proteomes" id="UP001279012"/>
    </source>
</evidence>
<proteinExistence type="predicted"/>
<organism evidence="1 2">
    <name type="scientific">Klebsiella aerogenes</name>
    <name type="common">Enterobacter aerogenes</name>
    <dbReference type="NCBI Taxonomy" id="548"/>
    <lineage>
        <taxon>Bacteria</taxon>
        <taxon>Pseudomonadati</taxon>
        <taxon>Pseudomonadota</taxon>
        <taxon>Gammaproteobacteria</taxon>
        <taxon>Enterobacterales</taxon>
        <taxon>Enterobacteriaceae</taxon>
        <taxon>Klebsiella/Raoultella group</taxon>
        <taxon>Klebsiella</taxon>
    </lineage>
</organism>
<feature type="non-terminal residue" evidence="1">
    <location>
        <position position="1"/>
    </location>
</feature>
<reference evidence="1" key="1">
    <citation type="submission" date="2023-11" db="EMBL/GenBank/DDBJ databases">
        <title>Detection of rare carbapenemases in Enterobacterales - comparison of two colorimetric and two CIM-based carbapenemase assays.</title>
        <authorList>
            <person name="Schaffarczyk L."/>
            <person name="Noster J."/>
            <person name="Stelzer Y."/>
            <person name="Sattler J."/>
            <person name="Gatermann S."/>
            <person name="Hamprecht A."/>
        </authorList>
    </citation>
    <scope>NUCLEOTIDE SEQUENCE</scope>
    <source>
        <strain evidence="1">CIM-Cont-037</strain>
    </source>
</reference>
<dbReference type="AlphaFoldDB" id="A0AAW9E9N0"/>
<dbReference type="Proteomes" id="UP001279012">
    <property type="component" value="Unassembled WGS sequence"/>
</dbReference>
<comment type="caution">
    <text evidence="1">The sequence shown here is derived from an EMBL/GenBank/DDBJ whole genome shotgun (WGS) entry which is preliminary data.</text>
</comment>
<accession>A0AAW9E9N0</accession>
<name>A0AAW9E9N0_KLEAE</name>
<sequence>NEDDYYQINKSIKRLDNSLTDIKNILLSLPKSDTQKKQSVLLFGRSLAHYRSVLTEFISFIEQTHQPSKTTNKKPNIISADMQRLIQTEHKKLGLSKPKFNNH</sequence>